<comment type="similarity">
    <text evidence="1">Belongs to the ABC transporter superfamily.</text>
</comment>
<dbReference type="FunFam" id="3.40.50.300:FF:000016">
    <property type="entry name" value="Oligopeptide ABC transporter ATP-binding component"/>
    <property type="match status" value="1"/>
</dbReference>
<evidence type="ECO:0000256" key="5">
    <source>
        <dbReference type="SAM" id="MobiDB-lite"/>
    </source>
</evidence>
<evidence type="ECO:0000313" key="8">
    <source>
        <dbReference type="Proteomes" id="UP000198251"/>
    </source>
</evidence>
<keyword evidence="2" id="KW-0813">Transport</keyword>
<dbReference type="InterPro" id="IPR003593">
    <property type="entry name" value="AAA+_ATPase"/>
</dbReference>
<evidence type="ECO:0000313" key="7">
    <source>
        <dbReference type="EMBL" id="SCG19040.1"/>
    </source>
</evidence>
<evidence type="ECO:0000256" key="1">
    <source>
        <dbReference type="ARBA" id="ARBA00005417"/>
    </source>
</evidence>
<evidence type="ECO:0000256" key="3">
    <source>
        <dbReference type="ARBA" id="ARBA00022741"/>
    </source>
</evidence>
<accession>A0A1C5GGX7</accession>
<dbReference type="AlphaFoldDB" id="A0A1C5GGX7"/>
<dbReference type="InterPro" id="IPR017871">
    <property type="entry name" value="ABC_transporter-like_CS"/>
</dbReference>
<evidence type="ECO:0000259" key="6">
    <source>
        <dbReference type="PROSITE" id="PS50893"/>
    </source>
</evidence>
<dbReference type="NCBIfam" id="TIGR01727">
    <property type="entry name" value="oligo_HPY"/>
    <property type="match status" value="1"/>
</dbReference>
<dbReference type="RefSeq" id="WP_231925822.1">
    <property type="nucleotide sequence ID" value="NZ_JBFAAC010000007.1"/>
</dbReference>
<evidence type="ECO:0000256" key="4">
    <source>
        <dbReference type="ARBA" id="ARBA00022840"/>
    </source>
</evidence>
<dbReference type="GO" id="GO:0015833">
    <property type="term" value="P:peptide transport"/>
    <property type="evidence" value="ECO:0007669"/>
    <property type="project" value="InterPro"/>
</dbReference>
<organism evidence="7 8">
    <name type="scientific">Micromonospora echinofusca</name>
    <dbReference type="NCBI Taxonomy" id="47858"/>
    <lineage>
        <taxon>Bacteria</taxon>
        <taxon>Bacillati</taxon>
        <taxon>Actinomycetota</taxon>
        <taxon>Actinomycetes</taxon>
        <taxon>Micromonosporales</taxon>
        <taxon>Micromonosporaceae</taxon>
        <taxon>Micromonospora</taxon>
    </lineage>
</organism>
<dbReference type="InterPro" id="IPR003439">
    <property type="entry name" value="ABC_transporter-like_ATP-bd"/>
</dbReference>
<dbReference type="GeneID" id="95805058"/>
<dbReference type="InterPro" id="IPR050319">
    <property type="entry name" value="ABC_transp_ATP-bind"/>
</dbReference>
<dbReference type="Proteomes" id="UP000198251">
    <property type="component" value="Chromosome I"/>
</dbReference>
<dbReference type="PANTHER" id="PTHR43776:SF7">
    <property type="entry name" value="D,D-DIPEPTIDE TRANSPORT ATP-BINDING PROTEIN DDPF-RELATED"/>
    <property type="match status" value="1"/>
</dbReference>
<dbReference type="CDD" id="cd03257">
    <property type="entry name" value="ABC_NikE_OppD_transporters"/>
    <property type="match status" value="1"/>
</dbReference>
<protein>
    <submittedName>
        <fullName evidence="7">Peptide/nickel transport system ATP-binding protein</fullName>
    </submittedName>
</protein>
<feature type="domain" description="ABC transporter" evidence="6">
    <location>
        <begin position="7"/>
        <end position="250"/>
    </location>
</feature>
<dbReference type="Pfam" id="PF08352">
    <property type="entry name" value="oligo_HPY"/>
    <property type="match status" value="1"/>
</dbReference>
<dbReference type="Gene3D" id="3.40.50.300">
    <property type="entry name" value="P-loop containing nucleotide triphosphate hydrolases"/>
    <property type="match status" value="1"/>
</dbReference>
<dbReference type="InterPro" id="IPR013563">
    <property type="entry name" value="Oligopep_ABC_C"/>
</dbReference>
<dbReference type="Pfam" id="PF00005">
    <property type="entry name" value="ABC_tran"/>
    <property type="match status" value="1"/>
</dbReference>
<reference evidence="7 8" key="1">
    <citation type="submission" date="2016-06" db="EMBL/GenBank/DDBJ databases">
        <authorList>
            <person name="Kjaerup R.B."/>
            <person name="Dalgaard T.S."/>
            <person name="Juul-Madsen H.R."/>
        </authorList>
    </citation>
    <scope>NUCLEOTIDE SEQUENCE [LARGE SCALE GENOMIC DNA]</scope>
    <source>
        <strain evidence="7 8">DSM 43913</strain>
    </source>
</reference>
<feature type="region of interest" description="Disordered" evidence="5">
    <location>
        <begin position="259"/>
        <end position="282"/>
    </location>
</feature>
<dbReference type="GO" id="GO:0016887">
    <property type="term" value="F:ATP hydrolysis activity"/>
    <property type="evidence" value="ECO:0007669"/>
    <property type="project" value="InterPro"/>
</dbReference>
<dbReference type="GO" id="GO:0055085">
    <property type="term" value="P:transmembrane transport"/>
    <property type="evidence" value="ECO:0007669"/>
    <property type="project" value="UniProtKB-ARBA"/>
</dbReference>
<keyword evidence="8" id="KW-1185">Reference proteome</keyword>
<keyword evidence="4 7" id="KW-0067">ATP-binding</keyword>
<gene>
    <name evidence="7" type="ORF">GA0070610_5400</name>
</gene>
<dbReference type="SUPFAM" id="SSF52540">
    <property type="entry name" value="P-loop containing nucleoside triphosphate hydrolases"/>
    <property type="match status" value="1"/>
</dbReference>
<name>A0A1C5GGX7_MICEH</name>
<dbReference type="SMART" id="SM00382">
    <property type="entry name" value="AAA"/>
    <property type="match status" value="1"/>
</dbReference>
<dbReference type="PROSITE" id="PS50893">
    <property type="entry name" value="ABC_TRANSPORTER_2"/>
    <property type="match status" value="1"/>
</dbReference>
<keyword evidence="3" id="KW-0547">Nucleotide-binding</keyword>
<dbReference type="PANTHER" id="PTHR43776">
    <property type="entry name" value="TRANSPORT ATP-BINDING PROTEIN"/>
    <property type="match status" value="1"/>
</dbReference>
<sequence length="336" mass="36271">MTRHPLLDVRDLTVEYGRGRTAFRAVDGVSLSVAEGETVGLVGESGSGKSTIGRAVVGLAAATAGSVTFDGEDITRATRRRRRQLSAALQMMFQDPYSSLNPARTVGDSLVEPLLARRDVEPRRRRELIEAALRRVGLPADTAQRYPAHFSGGQRQRIVLARALVGTPRLVICDEPVSALDVSVQAQVINLLADLQADLGLSYLFIAHDLAVVRHLSHRVVVLYRGQVMESGPAETVYSRPAHPYTRALIAAAPVPDPARARTGADSPVQPDQPAERSAPAGGPGCRFAGRCPYVVDECTRRRPPLTQAWSGSQVACLRQREIADLARPKVASMAH</sequence>
<dbReference type="InterPro" id="IPR027417">
    <property type="entry name" value="P-loop_NTPase"/>
</dbReference>
<proteinExistence type="inferred from homology"/>
<dbReference type="GO" id="GO:0005524">
    <property type="term" value="F:ATP binding"/>
    <property type="evidence" value="ECO:0007669"/>
    <property type="project" value="UniProtKB-KW"/>
</dbReference>
<dbReference type="EMBL" id="LT607733">
    <property type="protein sequence ID" value="SCG19040.1"/>
    <property type="molecule type" value="Genomic_DNA"/>
</dbReference>
<dbReference type="PROSITE" id="PS00211">
    <property type="entry name" value="ABC_TRANSPORTER_1"/>
    <property type="match status" value="1"/>
</dbReference>
<evidence type="ECO:0000256" key="2">
    <source>
        <dbReference type="ARBA" id="ARBA00022448"/>
    </source>
</evidence>